<dbReference type="AlphaFoldDB" id="A0A0A9A8I2"/>
<dbReference type="EMBL" id="GBRH01254538">
    <property type="protein sequence ID" value="JAD43357.1"/>
    <property type="molecule type" value="Transcribed_RNA"/>
</dbReference>
<name>A0A0A9A8I2_ARUDO</name>
<sequence length="107" mass="11555">MFKKTSRSSTSWPAAPVRIAQRGDLSMKLALNIKPAPTGSSSIGPCGGSTRGCILGGPRIALEIQFGLLRLLSIIDLHINSFSISTYKFLLHACTSICLISFPTRYQ</sequence>
<reference evidence="1" key="1">
    <citation type="submission" date="2014-09" db="EMBL/GenBank/DDBJ databases">
        <authorList>
            <person name="Magalhaes I.L.F."/>
            <person name="Oliveira U."/>
            <person name="Santos F.R."/>
            <person name="Vidigal T.H.D.A."/>
            <person name="Brescovit A.D."/>
            <person name="Santos A.J."/>
        </authorList>
    </citation>
    <scope>NUCLEOTIDE SEQUENCE</scope>
    <source>
        <tissue evidence="1">Shoot tissue taken approximately 20 cm above the soil surface</tissue>
    </source>
</reference>
<organism evidence="1">
    <name type="scientific">Arundo donax</name>
    <name type="common">Giant reed</name>
    <name type="synonym">Donax arundinaceus</name>
    <dbReference type="NCBI Taxonomy" id="35708"/>
    <lineage>
        <taxon>Eukaryota</taxon>
        <taxon>Viridiplantae</taxon>
        <taxon>Streptophyta</taxon>
        <taxon>Embryophyta</taxon>
        <taxon>Tracheophyta</taxon>
        <taxon>Spermatophyta</taxon>
        <taxon>Magnoliopsida</taxon>
        <taxon>Liliopsida</taxon>
        <taxon>Poales</taxon>
        <taxon>Poaceae</taxon>
        <taxon>PACMAD clade</taxon>
        <taxon>Arundinoideae</taxon>
        <taxon>Arundineae</taxon>
        <taxon>Arundo</taxon>
    </lineage>
</organism>
<protein>
    <submittedName>
        <fullName evidence="1">Uncharacterized protein</fullName>
    </submittedName>
</protein>
<reference evidence="1" key="2">
    <citation type="journal article" date="2015" name="Data Brief">
        <title>Shoot transcriptome of the giant reed, Arundo donax.</title>
        <authorList>
            <person name="Barrero R.A."/>
            <person name="Guerrero F.D."/>
            <person name="Moolhuijzen P."/>
            <person name="Goolsby J.A."/>
            <person name="Tidwell J."/>
            <person name="Bellgard S.E."/>
            <person name="Bellgard M.I."/>
        </authorList>
    </citation>
    <scope>NUCLEOTIDE SEQUENCE</scope>
    <source>
        <tissue evidence="1">Shoot tissue taken approximately 20 cm above the soil surface</tissue>
    </source>
</reference>
<accession>A0A0A9A8I2</accession>
<proteinExistence type="predicted"/>
<evidence type="ECO:0000313" key="1">
    <source>
        <dbReference type="EMBL" id="JAD43357.1"/>
    </source>
</evidence>